<feature type="transmembrane region" description="Helical" evidence="2">
    <location>
        <begin position="60"/>
        <end position="81"/>
    </location>
</feature>
<reference evidence="3 4" key="1">
    <citation type="journal article" date="2004" name="Proc. Natl. Acad. Sci. U.S.A.">
        <title>The complete genomic sequence of Nocardia farcinica IFM 10152.</title>
        <authorList>
            <person name="Ishikawa J."/>
            <person name="Yamashita A."/>
            <person name="Mikami Y."/>
            <person name="Hoshino Y."/>
            <person name="Kurita H."/>
            <person name="Hotta K."/>
            <person name="Shiba T."/>
            <person name="Hattori M."/>
        </authorList>
    </citation>
    <scope>NUCLEOTIDE SEQUENCE [LARGE SCALE GENOMIC DNA]</scope>
    <source>
        <strain evidence="3 4">IFM 10152</strain>
    </source>
</reference>
<evidence type="ECO:0000313" key="3">
    <source>
        <dbReference type="EMBL" id="BAD58288.1"/>
    </source>
</evidence>
<keyword evidence="2" id="KW-0472">Membrane</keyword>
<accession>Q5YU53</accession>
<keyword evidence="2" id="KW-1133">Transmembrane helix</keyword>
<name>Q5YU53_NOCFA</name>
<dbReference type="AlphaFoldDB" id="Q5YU53"/>
<feature type="compositionally biased region" description="Gly residues" evidence="1">
    <location>
        <begin position="1"/>
        <end position="10"/>
    </location>
</feature>
<dbReference type="STRING" id="247156.NFA_34400"/>
<proteinExistence type="predicted"/>
<keyword evidence="2" id="KW-0812">Transmembrane</keyword>
<dbReference type="EMBL" id="AP006618">
    <property type="protein sequence ID" value="BAD58288.1"/>
    <property type="molecule type" value="Genomic_DNA"/>
</dbReference>
<evidence type="ECO:0000256" key="1">
    <source>
        <dbReference type="SAM" id="MobiDB-lite"/>
    </source>
</evidence>
<feature type="region of interest" description="Disordered" evidence="1">
    <location>
        <begin position="1"/>
        <end position="53"/>
    </location>
</feature>
<dbReference type="HOGENOM" id="CLU_1110515_0_0_11"/>
<sequence>MGYPGHGYGNPMGVPAHARPPGLHPPSPHTWQRRTSPRLSHHGSQPIPTPAPGRRRRLPWFVVGLVVAILIMAGIGTALVLGNLSTGPYSADGVDNACDLVDPTPLNRWEDQRKTIEHRELPAGGSTGGFLRCKIRNQSDDVVEFEMSAAMNPRYAEDNYLRAKASSQTSSGVVEVAGLGQQAYFTSDSDRCYTPVDGECLDHTIMVLDHNLTLEVRLLVEVGRGRAINSTEVADVARVYVERIMVALRK</sequence>
<gene>
    <name evidence="3" type="ordered locus">NFA_34400</name>
</gene>
<dbReference type="eggNOG" id="ENOG5033Q7E">
    <property type="taxonomic scope" value="Bacteria"/>
</dbReference>
<organism evidence="3 4">
    <name type="scientific">Nocardia farcinica (strain IFM 10152)</name>
    <dbReference type="NCBI Taxonomy" id="247156"/>
    <lineage>
        <taxon>Bacteria</taxon>
        <taxon>Bacillati</taxon>
        <taxon>Actinomycetota</taxon>
        <taxon>Actinomycetes</taxon>
        <taxon>Mycobacteriales</taxon>
        <taxon>Nocardiaceae</taxon>
        <taxon>Nocardia</taxon>
    </lineage>
</organism>
<protein>
    <recommendedName>
        <fullName evidence="5">DUF3558 domain-containing protein</fullName>
    </recommendedName>
</protein>
<evidence type="ECO:0000313" key="4">
    <source>
        <dbReference type="Proteomes" id="UP000006820"/>
    </source>
</evidence>
<evidence type="ECO:0000256" key="2">
    <source>
        <dbReference type="SAM" id="Phobius"/>
    </source>
</evidence>
<dbReference type="KEGG" id="nfa:NFA_34400"/>
<keyword evidence="4" id="KW-1185">Reference proteome</keyword>
<feature type="compositionally biased region" description="Basic residues" evidence="1">
    <location>
        <begin position="31"/>
        <end position="41"/>
    </location>
</feature>
<dbReference type="Proteomes" id="UP000006820">
    <property type="component" value="Chromosome"/>
</dbReference>
<evidence type="ECO:0008006" key="5">
    <source>
        <dbReference type="Google" id="ProtNLM"/>
    </source>
</evidence>